<dbReference type="Proteomes" id="UP000321947">
    <property type="component" value="Unassembled WGS sequence"/>
</dbReference>
<feature type="region of interest" description="Disordered" evidence="1">
    <location>
        <begin position="150"/>
        <end position="209"/>
    </location>
</feature>
<accession>A0A5D3BU81</accession>
<feature type="region of interest" description="Disordered" evidence="1">
    <location>
        <begin position="224"/>
        <end position="250"/>
    </location>
</feature>
<dbReference type="EMBL" id="SSTD01015500">
    <property type="protein sequence ID" value="TYK02655.1"/>
    <property type="molecule type" value="Genomic_DNA"/>
</dbReference>
<feature type="domain" description="Retrovirus-related Pol polyprotein from transposon TNT 1-94-like beta-barrel" evidence="2">
    <location>
        <begin position="23"/>
        <end position="92"/>
    </location>
</feature>
<gene>
    <name evidence="4" type="ORF">E5676_scaffold280G00670</name>
    <name evidence="3" type="ORF">E6C27_scaffold243G001110</name>
</gene>
<evidence type="ECO:0000313" key="5">
    <source>
        <dbReference type="Proteomes" id="UP000321393"/>
    </source>
</evidence>
<protein>
    <recommendedName>
        <fullName evidence="2">Retrovirus-related Pol polyprotein from transposon TNT 1-94-like beta-barrel domain-containing protein</fullName>
    </recommendedName>
</protein>
<name>A0A5D3BU81_CUCMM</name>
<evidence type="ECO:0000313" key="4">
    <source>
        <dbReference type="EMBL" id="TYK02655.1"/>
    </source>
</evidence>
<dbReference type="EMBL" id="SSTE01014401">
    <property type="protein sequence ID" value="KAA0045602.1"/>
    <property type="molecule type" value="Genomic_DNA"/>
</dbReference>
<comment type="caution">
    <text evidence="4">The sequence shown here is derived from an EMBL/GenBank/DDBJ whole genome shotgun (WGS) entry which is preliminary data.</text>
</comment>
<proteinExistence type="predicted"/>
<reference evidence="5 6" key="1">
    <citation type="submission" date="2019-08" db="EMBL/GenBank/DDBJ databases">
        <title>Draft genome sequences of two oriental melons (Cucumis melo L. var makuwa).</title>
        <authorList>
            <person name="Kwon S.-Y."/>
        </authorList>
    </citation>
    <scope>NUCLEOTIDE SEQUENCE [LARGE SCALE GENOMIC DNA]</scope>
    <source>
        <strain evidence="6">cv. Chang Bougi</strain>
        <strain evidence="5">cv. SW 3</strain>
        <tissue evidence="4">Leaf</tissue>
    </source>
</reference>
<evidence type="ECO:0000256" key="1">
    <source>
        <dbReference type="SAM" id="MobiDB-lite"/>
    </source>
</evidence>
<dbReference type="OrthoDB" id="1932348at2759"/>
<dbReference type="Pfam" id="PF22936">
    <property type="entry name" value="Pol_BBD"/>
    <property type="match status" value="1"/>
</dbReference>
<sequence>MEVKNSGKCNIVFTIVQSSTDAWYLDSGCSRHVTGNRSFFSELKECTSGHVMLEDGAKGRILAKGNIEKYNLPCLNVVRYVEGLKANLISVNISESSPLSVHDENIVDSVAEGVETAPSVSETHISEMDSGKCDDVPLARFSSFDENFIPTPGHPPTTNVEVGQSGRSPPVRSSIRVDPLVDDQHSVPDPDPIGESIENLGENFDDPANQNLADVDAHIELTDTCAPDNVEPQPKTQQSPGESRPKGKKFQQNWQNITIKGWPFYPHLIKEFIVNVPSDFNNPRGEVVKIRAGVAVAGQYPEAVYVAVSVEVVQFRCYFEVCSGQYPEAVYFVVSIEVVQFRCCFEYWLQGIRHSNDSSGHKKLQKRMKILSKRFTYAFRGSLKSDIIEKDYSCIQGEPEV</sequence>
<dbReference type="Proteomes" id="UP000321393">
    <property type="component" value="Unassembled WGS sequence"/>
</dbReference>
<organism evidence="4 6">
    <name type="scientific">Cucumis melo var. makuwa</name>
    <name type="common">Oriental melon</name>
    <dbReference type="NCBI Taxonomy" id="1194695"/>
    <lineage>
        <taxon>Eukaryota</taxon>
        <taxon>Viridiplantae</taxon>
        <taxon>Streptophyta</taxon>
        <taxon>Embryophyta</taxon>
        <taxon>Tracheophyta</taxon>
        <taxon>Spermatophyta</taxon>
        <taxon>Magnoliopsida</taxon>
        <taxon>eudicotyledons</taxon>
        <taxon>Gunneridae</taxon>
        <taxon>Pentapetalae</taxon>
        <taxon>rosids</taxon>
        <taxon>fabids</taxon>
        <taxon>Cucurbitales</taxon>
        <taxon>Cucurbitaceae</taxon>
        <taxon>Benincaseae</taxon>
        <taxon>Cucumis</taxon>
    </lineage>
</organism>
<dbReference type="InterPro" id="IPR054722">
    <property type="entry name" value="PolX-like_BBD"/>
</dbReference>
<dbReference type="AlphaFoldDB" id="A0A5D3BU81"/>
<evidence type="ECO:0000313" key="6">
    <source>
        <dbReference type="Proteomes" id="UP000321947"/>
    </source>
</evidence>
<evidence type="ECO:0000313" key="3">
    <source>
        <dbReference type="EMBL" id="KAA0045602.1"/>
    </source>
</evidence>
<evidence type="ECO:0000259" key="2">
    <source>
        <dbReference type="Pfam" id="PF22936"/>
    </source>
</evidence>
<feature type="compositionally biased region" description="Polar residues" evidence="1">
    <location>
        <begin position="156"/>
        <end position="167"/>
    </location>
</feature>